<evidence type="ECO:0000256" key="1">
    <source>
        <dbReference type="ARBA" id="ARBA00022801"/>
    </source>
</evidence>
<dbReference type="InterPro" id="IPR003607">
    <property type="entry name" value="HD/PDEase_dom"/>
</dbReference>
<dbReference type="RefSeq" id="WP_041992417.1">
    <property type="nucleotide sequence ID" value="NZ_CDOD01000025.1"/>
</dbReference>
<dbReference type="InterPro" id="IPR050135">
    <property type="entry name" value="dGTPase-like"/>
</dbReference>
<evidence type="ECO:0000313" key="3">
    <source>
        <dbReference type="EMBL" id="CEN36165.1"/>
    </source>
</evidence>
<dbReference type="PANTHER" id="PTHR11373:SF32">
    <property type="entry name" value="DEOXYGUANOSINETRIPHOSPHATE TRIPHOSPHOHYDROLASE"/>
    <property type="match status" value="1"/>
</dbReference>
<reference evidence="4" key="1">
    <citation type="submission" date="2015-01" db="EMBL/GenBank/DDBJ databases">
        <authorList>
            <person name="MANFREDI Pablo"/>
        </authorList>
    </citation>
    <scope>NUCLEOTIDE SEQUENCE [LARGE SCALE GENOMIC DNA]</scope>
    <source>
        <strain evidence="4">Ccyn2B</strain>
    </source>
</reference>
<dbReference type="Pfam" id="PF01966">
    <property type="entry name" value="HD"/>
    <property type="match status" value="1"/>
</dbReference>
<keyword evidence="1 3" id="KW-0378">Hydrolase</keyword>
<dbReference type="InterPro" id="IPR006261">
    <property type="entry name" value="dGTPase"/>
</dbReference>
<dbReference type="Proteomes" id="UP000038055">
    <property type="component" value="Unassembled WGS sequence"/>
</dbReference>
<dbReference type="InterPro" id="IPR027432">
    <property type="entry name" value="dGTP_triphosphohydrolase_C"/>
</dbReference>
<dbReference type="EMBL" id="CDOD01000025">
    <property type="protein sequence ID" value="CEN36165.1"/>
    <property type="molecule type" value="Genomic_DNA"/>
</dbReference>
<organism evidence="3 4">
    <name type="scientific">Capnocytophaga cynodegmi</name>
    <dbReference type="NCBI Taxonomy" id="28189"/>
    <lineage>
        <taxon>Bacteria</taxon>
        <taxon>Pseudomonadati</taxon>
        <taxon>Bacteroidota</taxon>
        <taxon>Flavobacteriia</taxon>
        <taxon>Flavobacteriales</taxon>
        <taxon>Flavobacteriaceae</taxon>
        <taxon>Capnocytophaga</taxon>
    </lineage>
</organism>
<dbReference type="Gene3D" id="1.10.3410.10">
    <property type="entry name" value="putative deoxyguanosinetriphosphate triphosphohydrolase like domain"/>
    <property type="match status" value="1"/>
</dbReference>
<dbReference type="eggNOG" id="COG0232">
    <property type="taxonomic scope" value="Bacteria"/>
</dbReference>
<dbReference type="SMART" id="SM00471">
    <property type="entry name" value="HDc"/>
    <property type="match status" value="1"/>
</dbReference>
<dbReference type="Gene3D" id="1.10.3550.10">
    <property type="entry name" value="eoxyguanosinetriphosphate triphosphohydrolase domain-like"/>
    <property type="match status" value="1"/>
</dbReference>
<dbReference type="Gene3D" id="1.10.3210.10">
    <property type="entry name" value="Hypothetical protein af1432"/>
    <property type="match status" value="1"/>
</dbReference>
<evidence type="ECO:0000313" key="4">
    <source>
        <dbReference type="Proteomes" id="UP000038055"/>
    </source>
</evidence>
<accession>A0A0B7HA19</accession>
<protein>
    <submittedName>
        <fullName evidence="3">Deoxyguanosinetriphosphate triphosphohydrolase-like protein</fullName>
    </submittedName>
</protein>
<proteinExistence type="predicted"/>
<dbReference type="PROSITE" id="PS51831">
    <property type="entry name" value="HD"/>
    <property type="match status" value="1"/>
</dbReference>
<feature type="domain" description="HD" evidence="2">
    <location>
        <begin position="64"/>
        <end position="256"/>
    </location>
</feature>
<dbReference type="STRING" id="28189.CCYN74_100186"/>
<dbReference type="SUPFAM" id="SSF109604">
    <property type="entry name" value="HD-domain/PDEase-like"/>
    <property type="match status" value="1"/>
</dbReference>
<dbReference type="NCBIfam" id="TIGR01353">
    <property type="entry name" value="dGTP_triPase"/>
    <property type="match status" value="1"/>
</dbReference>
<evidence type="ECO:0000259" key="2">
    <source>
        <dbReference type="PROSITE" id="PS51831"/>
    </source>
</evidence>
<keyword evidence="4" id="KW-1185">Reference proteome</keyword>
<dbReference type="PANTHER" id="PTHR11373">
    <property type="entry name" value="DEOXYNUCLEOSIDE TRIPHOSPHATE TRIPHOSPHOHYDROLASE"/>
    <property type="match status" value="1"/>
</dbReference>
<sequence length="444" mass="50240">MNWESLLSLNRYGDLEKRLRKGQNETRLNFDSDYDRVVFSSAFRSLQDKTQVIPLSKTSFVHTRLTHSMEVSVVGRSLGRAVGNYILEKYPNLQTLGYQTNDFGAIVAAAALAHDIGNPPFGHSGEKAIGDFFRYKKGVDIKSFLSEKEYEDLCSFEGNANGFRILNESRPGVEGGLRLSFATLGAFTKYPKESLPIHPTKNISDKKYGFFQSERDFFVDVASELQLKSNSTNSDLRFSRHPLAFLVEAADDICYTIIDFEDGINLGLISEDLALEYLGKLINERINTKKYTQLLTKEERIAYLRAIAIGTLIQEAVEIFIKNEENILKGDFHSSLLSKSAYRPQIEDIIDISVSHIYQSDEVVEKEISGYVVLQNLLDVFFTATMNDYKGKLTSFDKSIFKILPEKYKKETSLYDKIMGITCYIASLTDSKAVELHLKTLGKL</sequence>
<dbReference type="AlphaFoldDB" id="A0A0B7HA19"/>
<name>A0A0B7HA19_9FLAO</name>
<dbReference type="GO" id="GO:0008832">
    <property type="term" value="F:dGTPase activity"/>
    <property type="evidence" value="ECO:0007669"/>
    <property type="project" value="TreeGrafter"/>
</dbReference>
<gene>
    <name evidence="3" type="ORF">CCYN2B_310022</name>
</gene>
<dbReference type="InterPro" id="IPR023293">
    <property type="entry name" value="dGTP_triP_hydro_central_sf"/>
</dbReference>
<dbReference type="InterPro" id="IPR006674">
    <property type="entry name" value="HD_domain"/>
</dbReference>
<dbReference type="GO" id="GO:0006203">
    <property type="term" value="P:dGTP catabolic process"/>
    <property type="evidence" value="ECO:0007669"/>
    <property type="project" value="TreeGrafter"/>
</dbReference>